<sequence>MRFSYPSLVKRVGLLLNQASRLNWTPEGQAWKSGVLSVASEAWLAELADLPGFAARTNDLKVRIERDRLALQHAESTVGGYTYGLTFGMFAQILIGHAMYNAVVSVQGELSEAERLGIEYGKLLVDVCVGVTIQDLDHGLLGLLNLVEPAGLAWYQTTPDKVRHAWPYLSPDARYHVIRRCVHAYKHIAEYKLGHNNSPQILEEHLPTAETLLGSLPLITWHDNIPDCVLCAKEYGVPAHSLAIWTSRFFPRARASIARQMRTF</sequence>
<name>A0A061ADN5_RHOTO</name>
<accession>A0A061ADN5</accession>
<dbReference type="EMBL" id="LK052936">
    <property type="protein sequence ID" value="CDR35639.1"/>
    <property type="molecule type" value="Genomic_DNA"/>
</dbReference>
<reference evidence="1" key="1">
    <citation type="journal article" date="2014" name="Genome Announc.">
        <title>Draft genome sequence of Rhodosporidium toruloides CECT1137, an oleaginous yeast of biotechnological interest.</title>
        <authorList>
            <person name="Morin N."/>
            <person name="Calcas X."/>
            <person name="Devillers H."/>
            <person name="Durrens P."/>
            <person name="Sherman D.J."/>
            <person name="Nicaud J.-M."/>
            <person name="Neuveglise C."/>
        </authorList>
    </citation>
    <scope>NUCLEOTIDE SEQUENCE</scope>
    <source>
        <strain evidence="1">CECT1137</strain>
    </source>
</reference>
<evidence type="ECO:0000313" key="1">
    <source>
        <dbReference type="EMBL" id="CDR35639.1"/>
    </source>
</evidence>
<organism evidence="1">
    <name type="scientific">Rhodotorula toruloides</name>
    <name type="common">Yeast</name>
    <name type="synonym">Rhodosporidium toruloides</name>
    <dbReference type="NCBI Taxonomy" id="5286"/>
    <lineage>
        <taxon>Eukaryota</taxon>
        <taxon>Fungi</taxon>
        <taxon>Dikarya</taxon>
        <taxon>Basidiomycota</taxon>
        <taxon>Pucciniomycotina</taxon>
        <taxon>Microbotryomycetes</taxon>
        <taxon>Sporidiobolales</taxon>
        <taxon>Sporidiobolaceae</taxon>
        <taxon>Rhodotorula</taxon>
    </lineage>
</organism>
<proteinExistence type="predicted"/>
<dbReference type="AlphaFoldDB" id="A0A061ADN5"/>
<protein>
    <submittedName>
        <fullName evidence="1">RHTO0S01e03840g1_1</fullName>
    </submittedName>
</protein>
<dbReference type="OrthoDB" id="2519929at2759"/>
<gene>
    <name evidence="1" type="ORF">RHTO0S_01e03840g</name>
</gene>